<dbReference type="AlphaFoldDB" id="A0A5J4X7X4"/>
<name>A0A5J4X7X4_9EUKA</name>
<organism evidence="2 3">
    <name type="scientific">Streblomastix strix</name>
    <dbReference type="NCBI Taxonomy" id="222440"/>
    <lineage>
        <taxon>Eukaryota</taxon>
        <taxon>Metamonada</taxon>
        <taxon>Preaxostyla</taxon>
        <taxon>Oxymonadida</taxon>
        <taxon>Streblomastigidae</taxon>
        <taxon>Streblomastix</taxon>
    </lineage>
</organism>
<evidence type="ECO:0000313" key="3">
    <source>
        <dbReference type="Proteomes" id="UP000324800"/>
    </source>
</evidence>
<evidence type="ECO:0000313" key="2">
    <source>
        <dbReference type="EMBL" id="KAA6403143.1"/>
    </source>
</evidence>
<sequence length="166" mass="18680">MYGRHGASQDQEVTKVPVLDHPINVYPLLSDEFIVFCAQEPHRIPNHMRHIVDVTENQLNGNMSFQSQLQLIQPHPPLLQPINQQILPHEPMQMAFLQPNSINYSLIQIQQTPLIPPQSRIMSIGPHPQALQISPYGQQVQSQSQLPQLSPALRPPVSNFQPTSAG</sequence>
<comment type="caution">
    <text evidence="2">The sequence shown here is derived from an EMBL/GenBank/DDBJ whole genome shotgun (WGS) entry which is preliminary data.</text>
</comment>
<feature type="compositionally biased region" description="Low complexity" evidence="1">
    <location>
        <begin position="138"/>
        <end position="156"/>
    </location>
</feature>
<proteinExistence type="predicted"/>
<accession>A0A5J4X7X4</accession>
<protein>
    <submittedName>
        <fullName evidence="2">Uncharacterized protein</fullName>
    </submittedName>
</protein>
<feature type="region of interest" description="Disordered" evidence="1">
    <location>
        <begin position="137"/>
        <end position="166"/>
    </location>
</feature>
<gene>
    <name evidence="2" type="ORF">EZS28_001331</name>
</gene>
<reference evidence="2 3" key="1">
    <citation type="submission" date="2019-03" db="EMBL/GenBank/DDBJ databases">
        <title>Single cell metagenomics reveals metabolic interactions within the superorganism composed of flagellate Streblomastix strix and complex community of Bacteroidetes bacteria on its surface.</title>
        <authorList>
            <person name="Treitli S.C."/>
            <person name="Kolisko M."/>
            <person name="Husnik F."/>
            <person name="Keeling P."/>
            <person name="Hampl V."/>
        </authorList>
    </citation>
    <scope>NUCLEOTIDE SEQUENCE [LARGE SCALE GENOMIC DNA]</scope>
    <source>
        <strain evidence="2">ST1C</strain>
    </source>
</reference>
<evidence type="ECO:0000256" key="1">
    <source>
        <dbReference type="SAM" id="MobiDB-lite"/>
    </source>
</evidence>
<dbReference type="Proteomes" id="UP000324800">
    <property type="component" value="Unassembled WGS sequence"/>
</dbReference>
<dbReference type="EMBL" id="SNRW01000134">
    <property type="protein sequence ID" value="KAA6403143.1"/>
    <property type="molecule type" value="Genomic_DNA"/>
</dbReference>